<feature type="coiled-coil region" evidence="16">
    <location>
        <begin position="358"/>
        <end position="392"/>
    </location>
</feature>
<evidence type="ECO:0000256" key="3">
    <source>
        <dbReference type="ARBA" id="ARBA00022553"/>
    </source>
</evidence>
<feature type="compositionally biased region" description="Basic residues" evidence="17">
    <location>
        <begin position="923"/>
        <end position="932"/>
    </location>
</feature>
<dbReference type="InterPro" id="IPR041146">
    <property type="entry name" value="IFT81_CH"/>
</dbReference>
<evidence type="ECO:0000256" key="8">
    <source>
        <dbReference type="ARBA" id="ARBA00023054"/>
    </source>
</evidence>
<evidence type="ECO:0000256" key="16">
    <source>
        <dbReference type="SAM" id="Coils"/>
    </source>
</evidence>
<keyword evidence="10" id="KW-0206">Cytoskeleton</keyword>
<dbReference type="PANTHER" id="PTHR15614:SF2">
    <property type="entry name" value="INTRAFLAGELLAR TRANSPORT PROTEIN 81 HOMOLOG"/>
    <property type="match status" value="1"/>
</dbReference>
<evidence type="ECO:0000256" key="1">
    <source>
        <dbReference type="ARBA" id="ARBA00004120"/>
    </source>
</evidence>
<evidence type="ECO:0000259" key="18">
    <source>
        <dbReference type="Pfam" id="PF18383"/>
    </source>
</evidence>
<dbReference type="EMBL" id="PZQS01000014">
    <property type="protein sequence ID" value="PVD18687.1"/>
    <property type="molecule type" value="Genomic_DNA"/>
</dbReference>
<dbReference type="Gene3D" id="1.10.418.70">
    <property type="entry name" value="Intraflagellar transport protein 81, N-terminal domain"/>
    <property type="match status" value="1"/>
</dbReference>
<evidence type="ECO:0000256" key="4">
    <source>
        <dbReference type="ARBA" id="ARBA00022782"/>
    </source>
</evidence>
<feature type="coiled-coil region" evidence="16">
    <location>
        <begin position="532"/>
        <end position="566"/>
    </location>
</feature>
<feature type="domain" description="IFT81 calponin homology" evidence="18">
    <location>
        <begin position="7"/>
        <end position="129"/>
    </location>
</feature>
<comment type="similarity">
    <text evidence="12">Belongs to the IFT81 family.</text>
</comment>
<dbReference type="FunFam" id="1.10.418.70:FF:000001">
    <property type="entry name" value="Intraflagellar transport protein 81 homolog"/>
    <property type="match status" value="1"/>
</dbReference>
<evidence type="ECO:0000256" key="11">
    <source>
        <dbReference type="ARBA" id="ARBA00023273"/>
    </source>
</evidence>
<dbReference type="GO" id="GO:0036064">
    <property type="term" value="C:ciliary basal body"/>
    <property type="evidence" value="ECO:0007669"/>
    <property type="project" value="TreeGrafter"/>
</dbReference>
<dbReference type="GO" id="GO:0060271">
    <property type="term" value="P:cilium assembly"/>
    <property type="evidence" value="ECO:0007669"/>
    <property type="project" value="InterPro"/>
</dbReference>
<evidence type="ECO:0000256" key="12">
    <source>
        <dbReference type="ARBA" id="ARBA00043983"/>
    </source>
</evidence>
<dbReference type="GO" id="GO:0030992">
    <property type="term" value="C:intraciliary transport particle B"/>
    <property type="evidence" value="ECO:0007669"/>
    <property type="project" value="InterPro"/>
</dbReference>
<evidence type="ECO:0000256" key="10">
    <source>
        <dbReference type="ARBA" id="ARBA00023212"/>
    </source>
</evidence>
<dbReference type="Pfam" id="PF18383">
    <property type="entry name" value="IFT81_CH"/>
    <property type="match status" value="1"/>
</dbReference>
<organism evidence="19 20">
    <name type="scientific">Pomacea canaliculata</name>
    <name type="common">Golden apple snail</name>
    <dbReference type="NCBI Taxonomy" id="400727"/>
    <lineage>
        <taxon>Eukaryota</taxon>
        <taxon>Metazoa</taxon>
        <taxon>Spiralia</taxon>
        <taxon>Lophotrochozoa</taxon>
        <taxon>Mollusca</taxon>
        <taxon>Gastropoda</taxon>
        <taxon>Caenogastropoda</taxon>
        <taxon>Architaenioglossa</taxon>
        <taxon>Ampullarioidea</taxon>
        <taxon>Ampullariidae</taxon>
        <taxon>Pomacea</taxon>
    </lineage>
</organism>
<comment type="caution">
    <text evidence="19">The sequence shown here is derived from an EMBL/GenBank/DDBJ whole genome shotgun (WGS) entry which is preliminary data.</text>
</comment>
<keyword evidence="7" id="KW-0007">Acetylation</keyword>
<dbReference type="STRING" id="400727.A0A2T7NC02"/>
<dbReference type="PANTHER" id="PTHR15614">
    <property type="entry name" value="INTRAFLAGELLAR TRANSPORT PROTEIN 81 HOMOLOG"/>
    <property type="match status" value="1"/>
</dbReference>
<feature type="coiled-coil region" evidence="16">
    <location>
        <begin position="171"/>
        <end position="256"/>
    </location>
</feature>
<evidence type="ECO:0000256" key="2">
    <source>
        <dbReference type="ARBA" id="ARBA00022490"/>
    </source>
</evidence>
<keyword evidence="5" id="KW-0970">Cilium biogenesis/degradation</keyword>
<dbReference type="GO" id="GO:0015631">
    <property type="term" value="F:tubulin binding"/>
    <property type="evidence" value="ECO:0007669"/>
    <property type="project" value="InterPro"/>
</dbReference>
<dbReference type="Proteomes" id="UP000245119">
    <property type="component" value="Linkage Group LG14"/>
</dbReference>
<feature type="coiled-coil region" evidence="16">
    <location>
        <begin position="597"/>
        <end position="631"/>
    </location>
</feature>
<dbReference type="OrthoDB" id="276029at2759"/>
<comment type="subcellular location">
    <subcellularLocation>
        <location evidence="1">Cytoplasm</location>
        <location evidence="1">Cytoskeleton</location>
        <location evidence="1">Cilium basal body</location>
    </subcellularLocation>
</comment>
<evidence type="ECO:0000256" key="7">
    <source>
        <dbReference type="ARBA" id="ARBA00022990"/>
    </source>
</evidence>
<dbReference type="AlphaFoldDB" id="A0A2T7NC02"/>
<keyword evidence="9" id="KW-0969">Cilium</keyword>
<feature type="region of interest" description="Disordered" evidence="17">
    <location>
        <begin position="895"/>
        <end position="932"/>
    </location>
</feature>
<keyword evidence="3" id="KW-0597">Phosphoprotein</keyword>
<dbReference type="InterPro" id="IPR043016">
    <property type="entry name" value="IFT81_N_sf"/>
</dbReference>
<dbReference type="GO" id="GO:0030154">
    <property type="term" value="P:cell differentiation"/>
    <property type="evidence" value="ECO:0007669"/>
    <property type="project" value="UniProtKB-KW"/>
</dbReference>
<proteinExistence type="inferred from homology"/>
<evidence type="ECO:0000256" key="14">
    <source>
        <dbReference type="ARBA" id="ARBA00073058"/>
    </source>
</evidence>
<sequence>MATTQSEQMKAIVQQLNKEPFNKNYNLISFDSLEPLQLLQILNDVLAVIDPKQKIDIREESPDQTAVRVFNLLRVLKYKPPDSVNLSQFRAGLVQAEKPIIYPILEWLLPRVPELQKRAYLAKYLLKIDVPAEIMQDEEVSGIYLQYEEMMDQFKDVHKQASQLHNSGFNTTEIRKDIANMEEEKEQLIKRIERLRRKVESHPNSQVMMNVAKNLRVERDREKKIASQKQEQLTIVQHLEQRIKRMENQLRDMRQASVGATPETMIERLEEETRASGYMVKDQLPKDLASRRKMIQDLQKVVAIPAMGQSDLDELNNQINILNAEINQLIEQRMRSGEPTDDKLSIFRQQASIISHKKDAAAAALREVRDELNKTQQELEQKREIVSNVEGTEVLKGEDFKRYVNTLRSKSTVYKKKRSELAELRAESGVLSRTEDILRQRNELINKQLGIVETKAGVSGYRQTQENLEKVSTMKSEFDEVKGRTLEDMSEMVRRLHGEIAERRNTLAPILRELRPLRESVQRLEPEHDSKKQVYERTAAGLESNMSKLEQEVKAYMEECRAEEHRYHYLHCMMGVLQQQQERVEEEIKAYISHDLADKKKTLREMYNRKIQEQENLGRNLRERQKTVRENHEPNMKQMKMWRDLERTTLTLTLTCSIHEAGTPHLVTASLVSCGCLPLFSPTHLTGGWREWEGPAFSGDAPASVQVTVLPLLAYYHTHTPEAFCRISPFDLALDTSTMSLCKPCVIPLGPPGQACWLQPGPETTPRVDQRGLESTWLVLVCLDNACCWCSLECDRLCSITTPCRIDTTAGGGVGRLHHQVTVDGKLSATDGVWRQGVVREGNNHLRCLRGCLSSHDTLEKKAGEDMELELSRERTEWLSEALACNEPSFVGCCSQRQPPQPRPPAAVPLPPTLQPRLSRPSTGRHGKHHLS</sequence>
<accession>A0A2T7NC02</accession>
<evidence type="ECO:0000256" key="13">
    <source>
        <dbReference type="ARBA" id="ARBA00055755"/>
    </source>
</evidence>
<keyword evidence="20" id="KW-1185">Reference proteome</keyword>
<gene>
    <name evidence="19" type="ORF">C0Q70_21237</name>
</gene>
<keyword evidence="6" id="KW-0744">Spermatogenesis</keyword>
<reference evidence="19 20" key="1">
    <citation type="submission" date="2018-04" db="EMBL/GenBank/DDBJ databases">
        <title>The genome of golden apple snail Pomacea canaliculata provides insight into stress tolerance and invasive adaptation.</title>
        <authorList>
            <person name="Liu C."/>
            <person name="Liu B."/>
            <person name="Ren Y."/>
            <person name="Zhang Y."/>
            <person name="Wang H."/>
            <person name="Li S."/>
            <person name="Jiang F."/>
            <person name="Yin L."/>
            <person name="Zhang G."/>
            <person name="Qian W."/>
            <person name="Fan W."/>
        </authorList>
    </citation>
    <scope>NUCLEOTIDE SEQUENCE [LARGE SCALE GENOMIC DNA]</scope>
    <source>
        <strain evidence="19">SZHN2017</strain>
        <tissue evidence="19">Muscle</tissue>
    </source>
</reference>
<name>A0A2T7NC02_POMCA</name>
<evidence type="ECO:0000313" key="19">
    <source>
        <dbReference type="EMBL" id="PVD18687.1"/>
    </source>
</evidence>
<dbReference type="GO" id="GO:0007283">
    <property type="term" value="P:spermatogenesis"/>
    <property type="evidence" value="ECO:0007669"/>
    <property type="project" value="UniProtKB-KW"/>
</dbReference>
<keyword evidence="2" id="KW-0963">Cytoplasm</keyword>
<comment type="function">
    <text evidence="13">Component of the intraflagellar transport (IFT) complex B: together with IFT74, forms a tubulin-binding module that specifically mediates transport of tubulin within the cilium. Binds tubulin via its CH (calponin-homology)-like region. Required for ciliogenesis. Required for proper regulation of SHH signaling. Plays an important role during spermatogenesis by modulating the assembly and elongation of the sperm flagella.</text>
</comment>
<keyword evidence="4" id="KW-0221">Differentiation</keyword>
<protein>
    <recommendedName>
        <fullName evidence="14">Intraflagellar transport protein 81 homolog</fullName>
    </recommendedName>
    <alternativeName>
        <fullName evidence="15">Carnitine deficiency-associated protein expressed in ventricle 1</fullName>
    </alternativeName>
</protein>
<evidence type="ECO:0000256" key="9">
    <source>
        <dbReference type="ARBA" id="ARBA00023069"/>
    </source>
</evidence>
<feature type="compositionally biased region" description="Pro residues" evidence="17">
    <location>
        <begin position="899"/>
        <end position="914"/>
    </location>
</feature>
<dbReference type="InterPro" id="IPR029600">
    <property type="entry name" value="IFT81"/>
</dbReference>
<keyword evidence="11" id="KW-0966">Cell projection</keyword>
<evidence type="ECO:0000256" key="17">
    <source>
        <dbReference type="SAM" id="MobiDB-lite"/>
    </source>
</evidence>
<keyword evidence="8 16" id="KW-0175">Coiled coil</keyword>
<evidence type="ECO:0000256" key="5">
    <source>
        <dbReference type="ARBA" id="ARBA00022794"/>
    </source>
</evidence>
<evidence type="ECO:0000256" key="6">
    <source>
        <dbReference type="ARBA" id="ARBA00022871"/>
    </source>
</evidence>
<dbReference type="GO" id="GO:0042073">
    <property type="term" value="P:intraciliary transport"/>
    <property type="evidence" value="ECO:0007669"/>
    <property type="project" value="InterPro"/>
</dbReference>
<evidence type="ECO:0000256" key="15">
    <source>
        <dbReference type="ARBA" id="ARBA00079903"/>
    </source>
</evidence>
<evidence type="ECO:0000313" key="20">
    <source>
        <dbReference type="Proteomes" id="UP000245119"/>
    </source>
</evidence>